<dbReference type="PANTHER" id="PTHR12949:SF0">
    <property type="entry name" value="DNA-DIRECTED RNA POLYMERASE III SUBUNIT RPC3"/>
    <property type="match status" value="1"/>
</dbReference>
<dbReference type="InterPro" id="IPR055207">
    <property type="entry name" value="POLR3C_WHD"/>
</dbReference>
<keyword evidence="4 7" id="KW-0240">DNA-directed RNA polymerase</keyword>
<keyword evidence="5 7" id="KW-0804">Transcription</keyword>
<dbReference type="InterPro" id="IPR036388">
    <property type="entry name" value="WH-like_DNA-bd_sf"/>
</dbReference>
<name>A0A7S1KPN3_9EUKA</name>
<dbReference type="GO" id="GO:0003697">
    <property type="term" value="F:single-stranded DNA binding"/>
    <property type="evidence" value="ECO:0007669"/>
    <property type="project" value="UniProtKB-UniRule"/>
</dbReference>
<dbReference type="InterPro" id="IPR036390">
    <property type="entry name" value="WH_DNA-bd_sf"/>
</dbReference>
<protein>
    <recommendedName>
        <fullName evidence="3 7">DNA-directed RNA polymerase III subunit RPC3</fullName>
        <shortName evidence="7">RNA polymerase III subunit C3</shortName>
    </recommendedName>
</protein>
<evidence type="ECO:0000256" key="1">
    <source>
        <dbReference type="ARBA" id="ARBA00004123"/>
    </source>
</evidence>
<organism evidence="11">
    <name type="scientific">Percolomonas cosmopolitus</name>
    <dbReference type="NCBI Taxonomy" id="63605"/>
    <lineage>
        <taxon>Eukaryota</taxon>
        <taxon>Discoba</taxon>
        <taxon>Heterolobosea</taxon>
        <taxon>Tetramitia</taxon>
        <taxon>Eutetramitia</taxon>
        <taxon>Percolomonadidae</taxon>
        <taxon>Percolomonas</taxon>
    </lineage>
</organism>
<dbReference type="EMBL" id="HBGD01004930">
    <property type="protein sequence ID" value="CAD9080852.1"/>
    <property type="molecule type" value="Transcribed_RNA"/>
</dbReference>
<feature type="region of interest" description="Disordered" evidence="8">
    <location>
        <begin position="330"/>
        <end position="405"/>
    </location>
</feature>
<dbReference type="GO" id="GO:0005666">
    <property type="term" value="C:RNA polymerase III complex"/>
    <property type="evidence" value="ECO:0007669"/>
    <property type="project" value="UniProtKB-UniRule"/>
</dbReference>
<feature type="compositionally biased region" description="Low complexity" evidence="8">
    <location>
        <begin position="373"/>
        <end position="384"/>
    </location>
</feature>
<comment type="function">
    <text evidence="7">DNA-dependent RNA polymerase catalyzes the transcription of DNA into RNA using the four ribonucleoside triphosphates as substrates. Specific core component of RNA polymerase III which synthesizes small RNAs, such as 5S rRNA and tRNAs.</text>
</comment>
<dbReference type="Pfam" id="PF22536">
    <property type="entry name" value="WHD_POLR3C"/>
    <property type="match status" value="1"/>
</dbReference>
<feature type="domain" description="RNA polymerase III Rpc82 C -terminal" evidence="9">
    <location>
        <begin position="366"/>
        <end position="543"/>
    </location>
</feature>
<comment type="subunit">
    <text evidence="2 7">Component of the RNA polymerase III (Pol III) complex consisting of 17 subunits.</text>
</comment>
<evidence type="ECO:0000256" key="3">
    <source>
        <dbReference type="ARBA" id="ARBA00016689"/>
    </source>
</evidence>
<sequence>MPLFTDSTNPLTKAHSSPSHRLNLALSLISTNFGPIVETLSRHLLFKGPTSFLELVQVYARYEEDENETRPSEAKMVQQHDNGPPQDNTITFTELTGTTHHVASQNLYNTPATRFTIGEIRVAMLLLVRHGLVHWVEHDQQHHDNPTEDHKKDTSSKNDNSPKNKLNQDNGGANDLDGSQDLTLRIYFLEVERVFTLLLFSPRFVALCVDRWGRDQALTVCQQFIVHGKLTYFELIDKMHEHRLRLHDDEDNASSDQFAWKDQVSRIFDDMITARLLKRSENVHAATERVHTEIRETQEREEREEAELLSRKKGKKAKTIEQQLGIDDDFSLAGSTKGTKRKKRKGASAESHAANDLRSTVAALGKKRKRASTTRATTPSSANSPDRKKRKSSSPDPLNIGDDMDLMPEADDVVSSILQGKHPKEHIRNILWELNFDQFIRDLRKKRIVDYVANKYDENASVIVESILEMTIAYQRTKNDPQTKPVQFDSLAGHIQRNHAHRVTISSRVLDRLLENMVKLSLVERVSSQDRGSFRVNMGHIISTIKEQYLESIIHQKLGGNATRIFRMLLAKKYMEQKFVADEAMIQANEARKQLYLLMQHGYVSMEEVPKGADRTNPLRTIFLWHVDQEKVFQKTTEEMYRTIFNLRTRLASEQARMWEKVGIGNNTSVLKSYVFSDDQNRMLDDLKKMEDLLESSISRLSNMIMLFEDF</sequence>
<dbReference type="Pfam" id="PF05645">
    <property type="entry name" value="RNA_pol_Rpc82"/>
    <property type="match status" value="1"/>
</dbReference>
<comment type="similarity">
    <text evidence="7">Belongs to the eukaryotic RPC3/POLR3C RNA polymerase subunit family.</text>
</comment>
<dbReference type="InterPro" id="IPR008806">
    <property type="entry name" value="RNA_pol_III_Rpc82_C"/>
</dbReference>
<feature type="compositionally biased region" description="Basic and acidic residues" evidence="8">
    <location>
        <begin position="289"/>
        <end position="310"/>
    </location>
</feature>
<feature type="compositionally biased region" description="Basic and acidic residues" evidence="8">
    <location>
        <begin position="140"/>
        <end position="162"/>
    </location>
</feature>
<comment type="subcellular location">
    <subcellularLocation>
        <location evidence="1 7">Nucleus</location>
    </subcellularLocation>
</comment>
<gene>
    <name evidence="11" type="ORF">PCOS0759_LOCUS4092</name>
</gene>
<evidence type="ECO:0000259" key="9">
    <source>
        <dbReference type="Pfam" id="PF05645"/>
    </source>
</evidence>
<feature type="region of interest" description="Disordered" evidence="8">
    <location>
        <begin position="64"/>
        <end position="85"/>
    </location>
</feature>
<reference evidence="11" key="1">
    <citation type="submission" date="2021-01" db="EMBL/GenBank/DDBJ databases">
        <authorList>
            <person name="Corre E."/>
            <person name="Pelletier E."/>
            <person name="Niang G."/>
            <person name="Scheremetjew M."/>
            <person name="Finn R."/>
            <person name="Kale V."/>
            <person name="Holt S."/>
            <person name="Cochrane G."/>
            <person name="Meng A."/>
            <person name="Brown T."/>
            <person name="Cohen L."/>
        </authorList>
    </citation>
    <scope>NUCLEOTIDE SEQUENCE</scope>
    <source>
        <strain evidence="11">WS</strain>
    </source>
</reference>
<dbReference type="Gene3D" id="1.10.10.10">
    <property type="entry name" value="Winged helix-like DNA-binding domain superfamily/Winged helix DNA-binding domain"/>
    <property type="match status" value="2"/>
</dbReference>
<keyword evidence="6 7" id="KW-0539">Nucleus</keyword>
<dbReference type="SUPFAM" id="SSF46785">
    <property type="entry name" value="Winged helix' DNA-binding domain"/>
    <property type="match status" value="1"/>
</dbReference>
<evidence type="ECO:0000256" key="7">
    <source>
        <dbReference type="RuleBase" id="RU367076"/>
    </source>
</evidence>
<dbReference type="GO" id="GO:0006351">
    <property type="term" value="P:DNA-templated transcription"/>
    <property type="evidence" value="ECO:0007669"/>
    <property type="project" value="InterPro"/>
</dbReference>
<feature type="region of interest" description="Disordered" evidence="8">
    <location>
        <begin position="140"/>
        <end position="174"/>
    </location>
</feature>
<evidence type="ECO:0000256" key="5">
    <source>
        <dbReference type="ARBA" id="ARBA00023163"/>
    </source>
</evidence>
<feature type="region of interest" description="Disordered" evidence="8">
    <location>
        <begin position="289"/>
        <end position="318"/>
    </location>
</feature>
<dbReference type="AlphaFoldDB" id="A0A7S1KPN3"/>
<accession>A0A7S1KPN3</accession>
<evidence type="ECO:0000313" key="11">
    <source>
        <dbReference type="EMBL" id="CAD9080852.1"/>
    </source>
</evidence>
<dbReference type="InterPro" id="IPR039748">
    <property type="entry name" value="RPC3"/>
</dbReference>
<dbReference type="PANTHER" id="PTHR12949">
    <property type="entry name" value="RNA POLYMERASE III DNA DIRECTED -RELATED"/>
    <property type="match status" value="1"/>
</dbReference>
<proteinExistence type="inferred from homology"/>
<evidence type="ECO:0000256" key="4">
    <source>
        <dbReference type="ARBA" id="ARBA00022478"/>
    </source>
</evidence>
<evidence type="ECO:0000256" key="8">
    <source>
        <dbReference type="SAM" id="MobiDB-lite"/>
    </source>
</evidence>
<feature type="domain" description="DNA-directed RNA polymerase III subunit RPC3 winged-helix" evidence="10">
    <location>
        <begin position="550"/>
        <end position="627"/>
    </location>
</feature>
<evidence type="ECO:0000256" key="6">
    <source>
        <dbReference type="ARBA" id="ARBA00023242"/>
    </source>
</evidence>
<evidence type="ECO:0000256" key="2">
    <source>
        <dbReference type="ARBA" id="ARBA00011206"/>
    </source>
</evidence>
<evidence type="ECO:0000259" key="10">
    <source>
        <dbReference type="Pfam" id="PF22536"/>
    </source>
</evidence>